<dbReference type="STRING" id="1850517.A8708_00775"/>
<reference evidence="1 2" key="1">
    <citation type="submission" date="2016-05" db="EMBL/GenBank/DDBJ databases">
        <title>Paenibacillus sp. 1ZS3-15 nov., isolated from the rhizosphere soil.</title>
        <authorList>
            <person name="Zhang X.X."/>
            <person name="Zhang J."/>
        </authorList>
    </citation>
    <scope>NUCLEOTIDE SEQUENCE [LARGE SCALE GENOMIC DNA]</scope>
    <source>
        <strain evidence="1 2">1ZS3-15</strain>
    </source>
</reference>
<accession>A0A198ADA3</accession>
<dbReference type="EMBL" id="LYPB01000056">
    <property type="protein sequence ID" value="OAS19479.1"/>
    <property type="molecule type" value="Genomic_DNA"/>
</dbReference>
<evidence type="ECO:0000313" key="1">
    <source>
        <dbReference type="EMBL" id="OAS19479.1"/>
    </source>
</evidence>
<gene>
    <name evidence="1" type="ORF">A8708_00775</name>
</gene>
<name>A0A198ADA3_9BACL</name>
<comment type="caution">
    <text evidence="1">The sequence shown here is derived from an EMBL/GenBank/DDBJ whole genome shotgun (WGS) entry which is preliminary data.</text>
</comment>
<sequence>MYLHGQQLTEDDHFQDHIDADVPVQVYYQNLHKDIGFVEMYNLHFVKINRIFYSRKKHTFVSRPGY</sequence>
<dbReference type="Proteomes" id="UP000078454">
    <property type="component" value="Unassembled WGS sequence"/>
</dbReference>
<dbReference type="RefSeq" id="WP_068663570.1">
    <property type="nucleotide sequence ID" value="NZ_LYPB01000056.1"/>
</dbReference>
<proteinExistence type="predicted"/>
<dbReference type="AlphaFoldDB" id="A0A198ADA3"/>
<protein>
    <submittedName>
        <fullName evidence="1">Uncharacterized protein</fullName>
    </submittedName>
</protein>
<keyword evidence="2" id="KW-1185">Reference proteome</keyword>
<organism evidence="1 2">
    <name type="scientific">Paenibacillus oryzisoli</name>
    <dbReference type="NCBI Taxonomy" id="1850517"/>
    <lineage>
        <taxon>Bacteria</taxon>
        <taxon>Bacillati</taxon>
        <taxon>Bacillota</taxon>
        <taxon>Bacilli</taxon>
        <taxon>Bacillales</taxon>
        <taxon>Paenibacillaceae</taxon>
        <taxon>Paenibacillus</taxon>
    </lineage>
</organism>
<evidence type="ECO:0000313" key="2">
    <source>
        <dbReference type="Proteomes" id="UP000078454"/>
    </source>
</evidence>